<evidence type="ECO:0000313" key="3">
    <source>
        <dbReference type="Proteomes" id="UP001224890"/>
    </source>
</evidence>
<dbReference type="EMBL" id="JAHMHR010000032">
    <property type="protein sequence ID" value="KAK1673306.1"/>
    <property type="molecule type" value="Genomic_DNA"/>
</dbReference>
<organism evidence="2 3">
    <name type="scientific">Colletotrichum godetiae</name>
    <dbReference type="NCBI Taxonomy" id="1209918"/>
    <lineage>
        <taxon>Eukaryota</taxon>
        <taxon>Fungi</taxon>
        <taxon>Dikarya</taxon>
        <taxon>Ascomycota</taxon>
        <taxon>Pezizomycotina</taxon>
        <taxon>Sordariomycetes</taxon>
        <taxon>Hypocreomycetidae</taxon>
        <taxon>Glomerellales</taxon>
        <taxon>Glomerellaceae</taxon>
        <taxon>Colletotrichum</taxon>
        <taxon>Colletotrichum acutatum species complex</taxon>
    </lineage>
</organism>
<keyword evidence="1" id="KW-0732">Signal</keyword>
<feature type="chain" id="PRO_5042542532" description="Secreted protein" evidence="1">
    <location>
        <begin position="26"/>
        <end position="153"/>
    </location>
</feature>
<accession>A0AAJ0AKB7</accession>
<evidence type="ECO:0008006" key="4">
    <source>
        <dbReference type="Google" id="ProtNLM"/>
    </source>
</evidence>
<feature type="signal peptide" evidence="1">
    <location>
        <begin position="1"/>
        <end position="25"/>
    </location>
</feature>
<comment type="caution">
    <text evidence="2">The sequence shown here is derived from an EMBL/GenBank/DDBJ whole genome shotgun (WGS) entry which is preliminary data.</text>
</comment>
<evidence type="ECO:0000256" key="1">
    <source>
        <dbReference type="SAM" id="SignalP"/>
    </source>
</evidence>
<dbReference type="GeneID" id="85465128"/>
<dbReference type="Proteomes" id="UP001224890">
    <property type="component" value="Unassembled WGS sequence"/>
</dbReference>
<dbReference type="RefSeq" id="XP_060427309.1">
    <property type="nucleotide sequence ID" value="XM_060580602.1"/>
</dbReference>
<gene>
    <name evidence="2" type="ORF">BDP55DRAFT_749108</name>
</gene>
<reference evidence="2" key="1">
    <citation type="submission" date="2021-06" db="EMBL/GenBank/DDBJ databases">
        <title>Comparative genomics, transcriptomics and evolutionary studies reveal genomic signatures of adaptation to plant cell wall in hemibiotrophic fungi.</title>
        <authorList>
            <consortium name="DOE Joint Genome Institute"/>
            <person name="Baroncelli R."/>
            <person name="Diaz J.F."/>
            <person name="Benocci T."/>
            <person name="Peng M."/>
            <person name="Battaglia E."/>
            <person name="Haridas S."/>
            <person name="Andreopoulos W."/>
            <person name="Labutti K."/>
            <person name="Pangilinan J."/>
            <person name="Floch G.L."/>
            <person name="Makela M.R."/>
            <person name="Henrissat B."/>
            <person name="Grigoriev I.V."/>
            <person name="Crouch J.A."/>
            <person name="De Vries R.P."/>
            <person name="Sukno S.A."/>
            <person name="Thon M.R."/>
        </authorList>
    </citation>
    <scope>NUCLEOTIDE SEQUENCE</scope>
    <source>
        <strain evidence="2">CBS 193.32</strain>
    </source>
</reference>
<proteinExistence type="predicted"/>
<dbReference type="AlphaFoldDB" id="A0AAJ0AKB7"/>
<evidence type="ECO:0000313" key="2">
    <source>
        <dbReference type="EMBL" id="KAK1673306.1"/>
    </source>
</evidence>
<keyword evidence="3" id="KW-1185">Reference proteome</keyword>
<sequence>MGIDHPLLLCWGCLTSLLVAPTSHPNPAFPLGAKQSSGFPIVCTFVQPSKASQLHPGPGSDLALIHSVRRCRKFTHCLPGRLSDSNILPIGLYIKVRLASGQDALGPMDAAGGCRVIPMRHRQPDLGTKADAAGCPELSPTCIWLRPTLRWKE</sequence>
<protein>
    <recommendedName>
        <fullName evidence="4">Secreted protein</fullName>
    </recommendedName>
</protein>
<name>A0AAJ0AKB7_9PEZI</name>